<keyword evidence="3" id="KW-1185">Reference proteome</keyword>
<gene>
    <name evidence="2" type="ORF">M6B38_402095</name>
</gene>
<comment type="caution">
    <text evidence="2">The sequence shown here is derived from an EMBL/GenBank/DDBJ whole genome shotgun (WGS) entry which is preliminary data.</text>
</comment>
<organism evidence="2 3">
    <name type="scientific">Iris pallida</name>
    <name type="common">Sweet iris</name>
    <dbReference type="NCBI Taxonomy" id="29817"/>
    <lineage>
        <taxon>Eukaryota</taxon>
        <taxon>Viridiplantae</taxon>
        <taxon>Streptophyta</taxon>
        <taxon>Embryophyta</taxon>
        <taxon>Tracheophyta</taxon>
        <taxon>Spermatophyta</taxon>
        <taxon>Magnoliopsida</taxon>
        <taxon>Liliopsida</taxon>
        <taxon>Asparagales</taxon>
        <taxon>Iridaceae</taxon>
        <taxon>Iridoideae</taxon>
        <taxon>Irideae</taxon>
        <taxon>Iris</taxon>
    </lineage>
</organism>
<name>A0AAX6FT21_IRIPA</name>
<protein>
    <submittedName>
        <fullName evidence="2">Uncharacterized protein</fullName>
    </submittedName>
</protein>
<reference evidence="2" key="1">
    <citation type="journal article" date="2023" name="GigaByte">
        <title>Genome assembly of the bearded iris, Iris pallida Lam.</title>
        <authorList>
            <person name="Bruccoleri R.E."/>
            <person name="Oakeley E.J."/>
            <person name="Faust A.M.E."/>
            <person name="Altorfer M."/>
            <person name="Dessus-Babus S."/>
            <person name="Burckhardt D."/>
            <person name="Oertli M."/>
            <person name="Naumann U."/>
            <person name="Petersen F."/>
            <person name="Wong J."/>
        </authorList>
    </citation>
    <scope>NUCLEOTIDE SEQUENCE</scope>
    <source>
        <strain evidence="2">GSM-AAB239-AS_SAM_17_03QT</strain>
    </source>
</reference>
<reference evidence="2" key="2">
    <citation type="submission" date="2023-04" db="EMBL/GenBank/DDBJ databases">
        <authorList>
            <person name="Bruccoleri R.E."/>
            <person name="Oakeley E.J."/>
            <person name="Faust A.-M."/>
            <person name="Dessus-Babus S."/>
            <person name="Altorfer M."/>
            <person name="Burckhardt D."/>
            <person name="Oertli M."/>
            <person name="Naumann U."/>
            <person name="Petersen F."/>
            <person name="Wong J."/>
        </authorList>
    </citation>
    <scope>NUCLEOTIDE SEQUENCE</scope>
    <source>
        <strain evidence="2">GSM-AAB239-AS_SAM_17_03QT</strain>
        <tissue evidence="2">Leaf</tissue>
    </source>
</reference>
<dbReference type="Proteomes" id="UP001140949">
    <property type="component" value="Unassembled WGS sequence"/>
</dbReference>
<feature type="region of interest" description="Disordered" evidence="1">
    <location>
        <begin position="1"/>
        <end position="46"/>
    </location>
</feature>
<proteinExistence type="predicted"/>
<dbReference type="EMBL" id="JANAVB010026199">
    <property type="protein sequence ID" value="KAJ6819427.1"/>
    <property type="molecule type" value="Genomic_DNA"/>
</dbReference>
<dbReference type="AlphaFoldDB" id="A0AAX6FT21"/>
<sequence length="60" mass="6721">MASRLYSDYVSRRDHPLDSSSWPPTPGQNSGDGDDSLRSLRRNSGTSTWSSLAVRVLLRR</sequence>
<accession>A0AAX6FT21</accession>
<evidence type="ECO:0000256" key="1">
    <source>
        <dbReference type="SAM" id="MobiDB-lite"/>
    </source>
</evidence>
<evidence type="ECO:0000313" key="3">
    <source>
        <dbReference type="Proteomes" id="UP001140949"/>
    </source>
</evidence>
<evidence type="ECO:0000313" key="2">
    <source>
        <dbReference type="EMBL" id="KAJ6819427.1"/>
    </source>
</evidence>
<feature type="compositionally biased region" description="Polar residues" evidence="1">
    <location>
        <begin position="18"/>
        <end position="31"/>
    </location>
</feature>